<dbReference type="GO" id="GO:0004177">
    <property type="term" value="F:aminopeptidase activity"/>
    <property type="evidence" value="ECO:0007669"/>
    <property type="project" value="UniProtKB-UniRule"/>
</dbReference>
<evidence type="ECO:0000256" key="7">
    <source>
        <dbReference type="ARBA" id="ARBA00022801"/>
    </source>
</evidence>
<keyword evidence="5 10" id="KW-0645">Protease</keyword>
<comment type="cofactor">
    <cofactor evidence="1 10 12">
        <name>Zn(2+)</name>
        <dbReference type="ChEBI" id="CHEBI:29105"/>
    </cofactor>
</comment>
<proteinExistence type="inferred from homology"/>
<dbReference type="PRINTS" id="PR00932">
    <property type="entry name" value="AMINO1PTASE"/>
</dbReference>
<evidence type="ECO:0000256" key="11">
    <source>
        <dbReference type="RuleBase" id="RU004386"/>
    </source>
</evidence>
<feature type="binding site" evidence="10">
    <location>
        <position position="159"/>
    </location>
    <ligand>
        <name>Zn(2+)</name>
        <dbReference type="ChEBI" id="CHEBI:29105"/>
    </ligand>
</feature>
<evidence type="ECO:0000256" key="4">
    <source>
        <dbReference type="ARBA" id="ARBA00022438"/>
    </source>
</evidence>
<dbReference type="GO" id="GO:0008237">
    <property type="term" value="F:metallopeptidase activity"/>
    <property type="evidence" value="ECO:0007669"/>
    <property type="project" value="UniProtKB-UniRule"/>
</dbReference>
<dbReference type="InterPro" id="IPR022984">
    <property type="entry name" value="M18_aminopeptidase_2"/>
</dbReference>
<dbReference type="HAMAP" id="MF_00467">
    <property type="entry name" value="Aminopeptidase_M18_2"/>
    <property type="match status" value="1"/>
</dbReference>
<keyword evidence="4 10" id="KW-0031">Aminopeptidase</keyword>
<dbReference type="NCBIfam" id="NF002759">
    <property type="entry name" value="PRK02813.1"/>
    <property type="match status" value="1"/>
</dbReference>
<dbReference type="SUPFAM" id="SSF53187">
    <property type="entry name" value="Zn-dependent exopeptidases"/>
    <property type="match status" value="1"/>
</dbReference>
<feature type="binding site" evidence="10">
    <location>
        <position position="408"/>
    </location>
    <ligand>
        <name>Zn(2+)</name>
        <dbReference type="ChEBI" id="CHEBI:29105"/>
    </ligand>
</feature>
<evidence type="ECO:0000256" key="9">
    <source>
        <dbReference type="ARBA" id="ARBA00023049"/>
    </source>
</evidence>
<dbReference type="InterPro" id="IPR023358">
    <property type="entry name" value="Peptidase_M18_dom2"/>
</dbReference>
<evidence type="ECO:0000256" key="2">
    <source>
        <dbReference type="ARBA" id="ARBA00008290"/>
    </source>
</evidence>
<reference evidence="13" key="1">
    <citation type="submission" date="2022-10" db="EMBL/GenBank/DDBJ databases">
        <title>The complete genomes of actinobacterial strains from the NBC collection.</title>
        <authorList>
            <person name="Joergensen T.S."/>
            <person name="Alvarez Arevalo M."/>
            <person name="Sterndorff E.B."/>
            <person name="Faurdal D."/>
            <person name="Vuksanovic O."/>
            <person name="Mourched A.-S."/>
            <person name="Charusanti P."/>
            <person name="Shaw S."/>
            <person name="Blin K."/>
            <person name="Weber T."/>
        </authorList>
    </citation>
    <scope>NUCLEOTIDE SEQUENCE</scope>
    <source>
        <strain evidence="13">NBC_01393</strain>
    </source>
</reference>
<gene>
    <name evidence="10" type="primary">apeB</name>
    <name evidence="13" type="ORF">OG699_17900</name>
</gene>
<dbReference type="Gene3D" id="2.30.250.10">
    <property type="entry name" value="Aminopeptidase i, Domain 2"/>
    <property type="match status" value="1"/>
</dbReference>
<sequence>MSPTHDTLDRGHNDDLFSFVRASPSPYHVVASAAQRLEKAGFAELRERDEWTAGAEGGRYVVRGGALVAWYVPPGAPAGTPFRIVGTHTDSPNLRVKPTPDTGSAGWRQIAVEIYGGVPLNTWLDRDLGVSGRLALRDGSTRLVRVDKPLLRVPQLAIHLDRAVNEGLALDRQRHMTPLWGLGGSAPGALLGRIADEAGADAAEVLGWDLMLHDIQPPGYLGADEEFIVAPRLDNQISVHAGVTALVAAAGSERPPAFIPVLAAFDHEEVGNESESGAQGPFLERVLGRSVTARGGGPEDFDRALADALCVSSDMTHAVHPNYAERHDPDHRPLPNAGPVIKVNVNQRYASDGVGVAAFAAACERAGVPWQPFVSHNAMPCGTSIGPVTAARLGVTTVDVGVAGLSMHSARELCGARDPELLARVLTEFVTAERTGVTGGA</sequence>
<accession>A0AAU3HXP2</accession>
<dbReference type="EMBL" id="CP109546">
    <property type="protein sequence ID" value="WTZ09696.1"/>
    <property type="molecule type" value="Genomic_DNA"/>
</dbReference>
<comment type="similarity">
    <text evidence="2 10 11">Belongs to the peptidase M18 family.</text>
</comment>
<evidence type="ECO:0000256" key="10">
    <source>
        <dbReference type="HAMAP-Rule" id="MF_00467"/>
    </source>
</evidence>
<dbReference type="PANTHER" id="PTHR28570">
    <property type="entry name" value="ASPARTYL AMINOPEPTIDASE"/>
    <property type="match status" value="1"/>
</dbReference>
<dbReference type="Pfam" id="PF02127">
    <property type="entry name" value="Peptidase_M18"/>
    <property type="match status" value="1"/>
</dbReference>
<dbReference type="SUPFAM" id="SSF101821">
    <property type="entry name" value="Aminopeptidase/glucanase lid domain"/>
    <property type="match status" value="1"/>
</dbReference>
<keyword evidence="8 10" id="KW-0862">Zinc</keyword>
<feature type="binding site" evidence="10">
    <location>
        <position position="88"/>
    </location>
    <ligand>
        <name>Zn(2+)</name>
        <dbReference type="ChEBI" id="CHEBI:29105"/>
    </ligand>
</feature>
<dbReference type="Gene3D" id="3.40.630.10">
    <property type="entry name" value="Zn peptidases"/>
    <property type="match status" value="1"/>
</dbReference>
<dbReference type="EC" id="3.4.11.-" evidence="10"/>
<name>A0AAU3HXP2_9ACTN</name>
<dbReference type="GO" id="GO:0008270">
    <property type="term" value="F:zinc ion binding"/>
    <property type="evidence" value="ECO:0007669"/>
    <property type="project" value="UniProtKB-UniRule"/>
</dbReference>
<dbReference type="CDD" id="cd05658">
    <property type="entry name" value="M18_DAP"/>
    <property type="match status" value="1"/>
</dbReference>
<evidence type="ECO:0000256" key="1">
    <source>
        <dbReference type="ARBA" id="ARBA00001947"/>
    </source>
</evidence>
<evidence type="ECO:0000256" key="3">
    <source>
        <dbReference type="ARBA" id="ARBA00014897"/>
    </source>
</evidence>
<evidence type="ECO:0000256" key="6">
    <source>
        <dbReference type="ARBA" id="ARBA00022723"/>
    </source>
</evidence>
<dbReference type="GO" id="GO:0006508">
    <property type="term" value="P:proteolysis"/>
    <property type="evidence" value="ECO:0007669"/>
    <property type="project" value="UniProtKB-UniRule"/>
</dbReference>
<dbReference type="GO" id="GO:0005737">
    <property type="term" value="C:cytoplasm"/>
    <property type="evidence" value="ECO:0007669"/>
    <property type="project" value="UniProtKB-ARBA"/>
</dbReference>
<keyword evidence="9 10" id="KW-0482">Metalloprotease</keyword>
<dbReference type="InterPro" id="IPR001948">
    <property type="entry name" value="Peptidase_M18"/>
</dbReference>
<dbReference type="AlphaFoldDB" id="A0AAU3HXP2"/>
<organism evidence="13">
    <name type="scientific">Streptomyces sp. NBC_01393</name>
    <dbReference type="NCBI Taxonomy" id="2903851"/>
    <lineage>
        <taxon>Bacteria</taxon>
        <taxon>Bacillati</taxon>
        <taxon>Actinomycetota</taxon>
        <taxon>Actinomycetes</taxon>
        <taxon>Kitasatosporales</taxon>
        <taxon>Streptomycetaceae</taxon>
        <taxon>Streptomyces</taxon>
    </lineage>
</organism>
<evidence type="ECO:0000313" key="13">
    <source>
        <dbReference type="EMBL" id="WTZ09696.1"/>
    </source>
</evidence>
<keyword evidence="7 10" id="KW-0378">Hydrolase</keyword>
<protein>
    <recommendedName>
        <fullName evidence="3 10">Probable M18 family aminopeptidase 2</fullName>
        <ecNumber evidence="10">3.4.11.-</ecNumber>
    </recommendedName>
</protein>
<keyword evidence="6 10" id="KW-0479">Metal-binding</keyword>
<evidence type="ECO:0000256" key="8">
    <source>
        <dbReference type="ARBA" id="ARBA00022833"/>
    </source>
</evidence>
<evidence type="ECO:0000256" key="5">
    <source>
        <dbReference type="ARBA" id="ARBA00022670"/>
    </source>
</evidence>
<dbReference type="PANTHER" id="PTHR28570:SF3">
    <property type="entry name" value="ASPARTYL AMINOPEPTIDASE"/>
    <property type="match status" value="1"/>
</dbReference>
<evidence type="ECO:0000256" key="12">
    <source>
        <dbReference type="RuleBase" id="RU004387"/>
    </source>
</evidence>